<dbReference type="NCBIfam" id="TIGR03168">
    <property type="entry name" value="1-PFK"/>
    <property type="match status" value="1"/>
</dbReference>
<keyword evidence="4" id="KW-0418">Kinase</keyword>
<dbReference type="PANTHER" id="PTHR46566:SF5">
    <property type="entry name" value="1-PHOSPHOFRUCTOKINASE"/>
    <property type="match status" value="1"/>
</dbReference>
<protein>
    <recommendedName>
        <fullName evidence="8">Carbohydrate kinase PfkB domain-containing protein</fullName>
    </recommendedName>
</protein>
<comment type="similarity">
    <text evidence="1">Belongs to the carbohydrate kinase PfkB family.</text>
</comment>
<feature type="compositionally biased region" description="Basic and acidic residues" evidence="7">
    <location>
        <begin position="1"/>
        <end position="10"/>
    </location>
</feature>
<gene>
    <name evidence="9" type="ORF">L332_04950</name>
</gene>
<dbReference type="InterPro" id="IPR029056">
    <property type="entry name" value="Ribokinase-like"/>
</dbReference>
<keyword evidence="5" id="KW-0067">ATP-binding</keyword>
<evidence type="ECO:0000256" key="1">
    <source>
        <dbReference type="ARBA" id="ARBA00010688"/>
    </source>
</evidence>
<sequence>MATDAPRPDDASDTLAPTADTGRPSGAHVLCVTTNPAIDITYTIDDLRPGSSHRVPTGLARAGGKGVNVARVLHQQHGRAVVVAPVGGPVQSLFVHELDRSGIPHRLVEVAAPTRRTTAIVTPAGTTNLNETGEPIDHRDWARVLEIVRAEAPAARVVVSSGSLPPLTPDRFCASVVDIALAVRRPVIVDVGGEQLRHAMASGATAVKPNRHELFDAMGGTDPLDAARRLAALGTGTVFASLDIEGMLAVLPDGRAWHAVLDHVLDGNPTGAGDAAVAALAEALGEGATLEEQLARATAWSAAAVLDAQAGSIADPAELAERIRITPIG</sequence>
<evidence type="ECO:0000256" key="2">
    <source>
        <dbReference type="ARBA" id="ARBA00022679"/>
    </source>
</evidence>
<feature type="region of interest" description="Disordered" evidence="7">
    <location>
        <begin position="1"/>
        <end position="27"/>
    </location>
</feature>
<dbReference type="InterPro" id="IPR002173">
    <property type="entry name" value="Carboh/pur_kinase_PfkB_CS"/>
</dbReference>
<dbReference type="PROSITE" id="PS00584">
    <property type="entry name" value="PFKB_KINASES_2"/>
    <property type="match status" value="1"/>
</dbReference>
<dbReference type="GO" id="GO:0005524">
    <property type="term" value="F:ATP binding"/>
    <property type="evidence" value="ECO:0007669"/>
    <property type="project" value="UniProtKB-KW"/>
</dbReference>
<reference evidence="9 10" key="1">
    <citation type="journal article" date="2013" name="Genome Announc.">
        <title>First draft genome sequence from a member of the genus agrococcus, isolated from modern microbialites.</title>
        <authorList>
            <person name="White R.A.III."/>
            <person name="Grassa C.J."/>
            <person name="Suttle C.A."/>
        </authorList>
    </citation>
    <scope>NUCLEOTIDE SEQUENCE [LARGE SCALE GENOMIC DNA]</scope>
    <source>
        <strain evidence="9 10">RW1</strain>
    </source>
</reference>
<organism evidence="9 10">
    <name type="scientific">Agrococcus pavilionensis RW1</name>
    <dbReference type="NCBI Taxonomy" id="1330458"/>
    <lineage>
        <taxon>Bacteria</taxon>
        <taxon>Bacillati</taxon>
        <taxon>Actinomycetota</taxon>
        <taxon>Actinomycetes</taxon>
        <taxon>Micrococcales</taxon>
        <taxon>Microbacteriaceae</taxon>
        <taxon>Agrococcus</taxon>
    </lineage>
</organism>
<dbReference type="OrthoDB" id="9801219at2"/>
<keyword evidence="10" id="KW-1185">Reference proteome</keyword>
<dbReference type="InterPro" id="IPR011611">
    <property type="entry name" value="PfkB_dom"/>
</dbReference>
<dbReference type="Pfam" id="PF00294">
    <property type="entry name" value="PfkB"/>
    <property type="match status" value="1"/>
</dbReference>
<dbReference type="EMBL" id="ASHR01000028">
    <property type="protein sequence ID" value="ERG63820.1"/>
    <property type="molecule type" value="Genomic_DNA"/>
</dbReference>
<name>U1MT46_9MICO</name>
<evidence type="ECO:0000256" key="3">
    <source>
        <dbReference type="ARBA" id="ARBA00022741"/>
    </source>
</evidence>
<dbReference type="GO" id="GO:0008443">
    <property type="term" value="F:phosphofructokinase activity"/>
    <property type="evidence" value="ECO:0007669"/>
    <property type="project" value="TreeGrafter"/>
</dbReference>
<feature type="domain" description="Carbohydrate kinase PfkB" evidence="8">
    <location>
        <begin position="35"/>
        <end position="312"/>
    </location>
</feature>
<evidence type="ECO:0000256" key="7">
    <source>
        <dbReference type="SAM" id="MobiDB-lite"/>
    </source>
</evidence>
<evidence type="ECO:0000256" key="5">
    <source>
        <dbReference type="ARBA" id="ARBA00022840"/>
    </source>
</evidence>
<evidence type="ECO:0000256" key="4">
    <source>
        <dbReference type="ARBA" id="ARBA00022777"/>
    </source>
</evidence>
<evidence type="ECO:0000259" key="8">
    <source>
        <dbReference type="Pfam" id="PF00294"/>
    </source>
</evidence>
<accession>U1MT46</accession>
<dbReference type="PANTHER" id="PTHR46566">
    <property type="entry name" value="1-PHOSPHOFRUCTOKINASE-RELATED"/>
    <property type="match status" value="1"/>
</dbReference>
<evidence type="ECO:0000313" key="10">
    <source>
        <dbReference type="Proteomes" id="UP000016462"/>
    </source>
</evidence>
<dbReference type="AlphaFoldDB" id="U1MT46"/>
<dbReference type="PIRSF" id="PIRSF000535">
    <property type="entry name" value="1PFK/6PFK/LacC"/>
    <property type="match status" value="1"/>
</dbReference>
<dbReference type="InterPro" id="IPR017583">
    <property type="entry name" value="Tagatose/fructose_Pkinase"/>
</dbReference>
<comment type="caution">
    <text evidence="9">The sequence shown here is derived from an EMBL/GenBank/DDBJ whole genome shotgun (WGS) entry which is preliminary data.</text>
</comment>
<dbReference type="RefSeq" id="WP_021010786.1">
    <property type="nucleotide sequence ID" value="NZ_ASHR01000028.1"/>
</dbReference>
<dbReference type="SUPFAM" id="SSF53613">
    <property type="entry name" value="Ribokinase-like"/>
    <property type="match status" value="1"/>
</dbReference>
<evidence type="ECO:0000313" key="9">
    <source>
        <dbReference type="EMBL" id="ERG63820.1"/>
    </source>
</evidence>
<keyword evidence="3" id="KW-0547">Nucleotide-binding</keyword>
<dbReference type="GO" id="GO:0005829">
    <property type="term" value="C:cytosol"/>
    <property type="evidence" value="ECO:0007669"/>
    <property type="project" value="TreeGrafter"/>
</dbReference>
<dbReference type="Proteomes" id="UP000016462">
    <property type="component" value="Unassembled WGS sequence"/>
</dbReference>
<proteinExistence type="inferred from homology"/>
<evidence type="ECO:0000256" key="6">
    <source>
        <dbReference type="PIRNR" id="PIRNR000535"/>
    </source>
</evidence>
<keyword evidence="2 6" id="KW-0808">Transferase</keyword>
<dbReference type="Gene3D" id="3.40.1190.20">
    <property type="match status" value="1"/>
</dbReference>